<evidence type="ECO:0000313" key="2">
    <source>
        <dbReference type="EMBL" id="MCM5672176.1"/>
    </source>
</evidence>
<reference evidence="2 3" key="1">
    <citation type="submission" date="2022-06" db="EMBL/GenBank/DDBJ databases">
        <title>Staphylococcus hominis ShoR14 genome sequence.</title>
        <authorList>
            <person name="Yeo C.C."/>
            <person name="Chew C.H."/>
            <person name="Che Hamzah A.M."/>
            <person name="Al-Trad E.I."/>
        </authorList>
    </citation>
    <scope>NUCLEOTIDE SEQUENCE [LARGE SCALE GENOMIC DNA]</scope>
    <source>
        <strain evidence="2 3">ShoR14</strain>
    </source>
</reference>
<comment type="caution">
    <text evidence="2">The sequence shown here is derived from an EMBL/GenBank/DDBJ whole genome shotgun (WGS) entry which is preliminary data.</text>
</comment>
<evidence type="ECO:0000313" key="3">
    <source>
        <dbReference type="Proteomes" id="UP000665944"/>
    </source>
</evidence>
<keyword evidence="3" id="KW-1185">Reference proteome</keyword>
<dbReference type="Proteomes" id="UP000665944">
    <property type="component" value="Unassembled WGS sequence"/>
</dbReference>
<dbReference type="EMBL" id="JAGHKT020000005">
    <property type="protein sequence ID" value="MCM5672176.1"/>
    <property type="molecule type" value="Genomic_DNA"/>
</dbReference>
<keyword evidence="1" id="KW-0472">Membrane</keyword>
<feature type="transmembrane region" description="Helical" evidence="1">
    <location>
        <begin position="36"/>
        <end position="54"/>
    </location>
</feature>
<feature type="transmembrane region" description="Helical" evidence="1">
    <location>
        <begin position="6"/>
        <end position="24"/>
    </location>
</feature>
<protein>
    <submittedName>
        <fullName evidence="2">Uncharacterized protein</fullName>
    </submittedName>
</protein>
<keyword evidence="1" id="KW-0812">Transmembrane</keyword>
<organism evidence="2 3">
    <name type="scientific">Staphylococcus hominis</name>
    <dbReference type="NCBI Taxonomy" id="1290"/>
    <lineage>
        <taxon>Bacteria</taxon>
        <taxon>Bacillati</taxon>
        <taxon>Bacillota</taxon>
        <taxon>Bacilli</taxon>
        <taxon>Bacillales</taxon>
        <taxon>Staphylococcaceae</taxon>
        <taxon>Staphylococcus</taxon>
    </lineage>
</organism>
<sequence>MLILSIILLVVGIILISISSFVAYRQDIDLREKIYLPGVLFILIGAICLIGYFVA</sequence>
<evidence type="ECO:0000256" key="1">
    <source>
        <dbReference type="SAM" id="Phobius"/>
    </source>
</evidence>
<proteinExistence type="predicted"/>
<dbReference type="AlphaFoldDB" id="A0A8X8GXC7"/>
<keyword evidence="1" id="KW-1133">Transmembrane helix</keyword>
<name>A0A8X8GXC7_STAHO</name>
<gene>
    <name evidence="2" type="ORF">J7T32_005255</name>
</gene>
<accession>A0A8X8GXC7</accession>
<dbReference type="RefSeq" id="WP_017175491.1">
    <property type="nucleotide sequence ID" value="NZ_CP014107.1"/>
</dbReference>